<evidence type="ECO:0000313" key="4">
    <source>
        <dbReference type="EMBL" id="WQF86600.1"/>
    </source>
</evidence>
<dbReference type="CDD" id="cd12148">
    <property type="entry name" value="fungal_TF_MHR"/>
    <property type="match status" value="1"/>
</dbReference>
<evidence type="ECO:0000313" key="5">
    <source>
        <dbReference type="Proteomes" id="UP001322277"/>
    </source>
</evidence>
<dbReference type="PANTHER" id="PTHR46910:SF17">
    <property type="entry name" value="SCFA-RELATED"/>
    <property type="match status" value="1"/>
</dbReference>
<accession>A0AAX4ITS1</accession>
<keyword evidence="1" id="KW-0539">Nucleus</keyword>
<sequence length="722" mass="80929">MAKMRLPFSQQWSTNSAAITFLDEVKACRWSLDGNADHKANCINQAFQQHNAPTPVEADTSAFAATEWNLRSPRDGLASRTGFTSSARHRSSDTTGIQPRARRHGPMGAAEHELMSTLPASAPAALLVDNYFDKIHWFMLVFLQTEFRDRFKSLCSATSDREGQKNPRTGFLSLVLAVCLTSLCYTNAQQRVRLNELAINPDLLKDRLLTVLRLRLLDIVSLGSIEAVQTCVLLGSYYLYHGEPELAWPICGCGLRIAQALRLHQRTNNEVTTVLDLDNPMHRVLETRKRCWWAIYEIETFCSMLYGFPLSIVNEDCTVELPSPYPLRSKDASWDAAGCKATGSATLLSYKVSMARLSIIVAEALLKLYGTRNKATRRAEGQFVEHLITTVAALDQQLHAWHESLESELHLGDTTQTGHPEGADVRSTDVGGYPSREERQHLFRVQALALKLAFENARILVHRPLLSYRATRERTHAYRLVDGDPFQVSVRACRDAAMQIVNVSSSPNFGEAINTYAVSFVALHLFTAGVALSIIMSLDPLSLESYESKMGLRRLIGVHSQLRSKSIVAEQSLEILKKLMKIIMVKETDMMLHVDESPESTGEATQQRMERKQGPRSPVQRVIHDTIVVSGTTLDARDGMDHTTQGLAPLQDATTAQLDFCEDPLITQALTEFEQSNELTRTTVMRYDQVNDPEGGFVDFGEYLTESCFERQDQGWMWNRGN</sequence>
<dbReference type="GO" id="GO:0008270">
    <property type="term" value="F:zinc ion binding"/>
    <property type="evidence" value="ECO:0007669"/>
    <property type="project" value="InterPro"/>
</dbReference>
<keyword evidence="5" id="KW-1185">Reference proteome</keyword>
<reference evidence="5" key="1">
    <citation type="journal article" date="2023" name="bioRxiv">
        <title>Complete genome of the Medicago anthracnose fungus, Colletotrichum destructivum, reveals a mini-chromosome-like region within a core chromosome.</title>
        <authorList>
            <person name="Lapalu N."/>
            <person name="Simon A."/>
            <person name="Lu A."/>
            <person name="Plaumann P.-L."/>
            <person name="Amselem J."/>
            <person name="Pigne S."/>
            <person name="Auger A."/>
            <person name="Koch C."/>
            <person name="Dallery J.-F."/>
            <person name="O'Connell R.J."/>
        </authorList>
    </citation>
    <scope>NUCLEOTIDE SEQUENCE [LARGE SCALE GENOMIC DNA]</scope>
    <source>
        <strain evidence="5">CBS 520.97</strain>
    </source>
</reference>
<dbReference type="GO" id="GO:0003677">
    <property type="term" value="F:DNA binding"/>
    <property type="evidence" value="ECO:0007669"/>
    <property type="project" value="InterPro"/>
</dbReference>
<feature type="region of interest" description="Disordered" evidence="2">
    <location>
        <begin position="79"/>
        <end position="103"/>
    </location>
</feature>
<dbReference type="Proteomes" id="UP001322277">
    <property type="component" value="Chromosome 7"/>
</dbReference>
<evidence type="ECO:0000259" key="3">
    <source>
        <dbReference type="SMART" id="SM00906"/>
    </source>
</evidence>
<feature type="region of interest" description="Disordered" evidence="2">
    <location>
        <begin position="596"/>
        <end position="617"/>
    </location>
</feature>
<dbReference type="SMART" id="SM00906">
    <property type="entry name" value="Fungal_trans"/>
    <property type="match status" value="1"/>
</dbReference>
<dbReference type="InterPro" id="IPR007219">
    <property type="entry name" value="XnlR_reg_dom"/>
</dbReference>
<dbReference type="GO" id="GO:0006351">
    <property type="term" value="P:DNA-templated transcription"/>
    <property type="evidence" value="ECO:0007669"/>
    <property type="project" value="InterPro"/>
</dbReference>
<dbReference type="GeneID" id="87948114"/>
<dbReference type="InterPro" id="IPR050987">
    <property type="entry name" value="AtrR-like"/>
</dbReference>
<name>A0AAX4ITS1_9PEZI</name>
<feature type="domain" description="Xylanolytic transcriptional activator regulatory" evidence="3">
    <location>
        <begin position="247"/>
        <end position="328"/>
    </location>
</feature>
<protein>
    <recommendedName>
        <fullName evidence="3">Xylanolytic transcriptional activator regulatory domain-containing protein</fullName>
    </recommendedName>
</protein>
<dbReference type="AlphaFoldDB" id="A0AAX4ITS1"/>
<dbReference type="RefSeq" id="XP_062783821.1">
    <property type="nucleotide sequence ID" value="XM_062927770.1"/>
</dbReference>
<dbReference type="GO" id="GO:0003700">
    <property type="term" value="F:DNA-binding transcription factor activity"/>
    <property type="evidence" value="ECO:0007669"/>
    <property type="project" value="InterPro"/>
</dbReference>
<gene>
    <name evidence="4" type="ORF">CDEST_11614</name>
</gene>
<dbReference type="Pfam" id="PF04082">
    <property type="entry name" value="Fungal_trans"/>
    <property type="match status" value="1"/>
</dbReference>
<proteinExistence type="predicted"/>
<dbReference type="PANTHER" id="PTHR46910">
    <property type="entry name" value="TRANSCRIPTION FACTOR PDR1"/>
    <property type="match status" value="1"/>
</dbReference>
<dbReference type="KEGG" id="cdet:87948114"/>
<evidence type="ECO:0000256" key="1">
    <source>
        <dbReference type="ARBA" id="ARBA00023242"/>
    </source>
</evidence>
<dbReference type="EMBL" id="CP137311">
    <property type="protein sequence ID" value="WQF86600.1"/>
    <property type="molecule type" value="Genomic_DNA"/>
</dbReference>
<organism evidence="4 5">
    <name type="scientific">Colletotrichum destructivum</name>
    <dbReference type="NCBI Taxonomy" id="34406"/>
    <lineage>
        <taxon>Eukaryota</taxon>
        <taxon>Fungi</taxon>
        <taxon>Dikarya</taxon>
        <taxon>Ascomycota</taxon>
        <taxon>Pezizomycotina</taxon>
        <taxon>Sordariomycetes</taxon>
        <taxon>Hypocreomycetidae</taxon>
        <taxon>Glomerellales</taxon>
        <taxon>Glomerellaceae</taxon>
        <taxon>Colletotrichum</taxon>
        <taxon>Colletotrichum destructivum species complex</taxon>
    </lineage>
</organism>
<evidence type="ECO:0000256" key="2">
    <source>
        <dbReference type="SAM" id="MobiDB-lite"/>
    </source>
</evidence>